<dbReference type="InterPro" id="IPR002885">
    <property type="entry name" value="PPR_rpt"/>
</dbReference>
<dbReference type="PANTHER" id="PTHR47447">
    <property type="entry name" value="OS03G0856100 PROTEIN"/>
    <property type="match status" value="1"/>
</dbReference>
<evidence type="ECO:0000313" key="8">
    <source>
        <dbReference type="Proteomes" id="UP001212841"/>
    </source>
</evidence>
<dbReference type="AlphaFoldDB" id="A0AAD5SFX0"/>
<dbReference type="Pfam" id="PF01535">
    <property type="entry name" value="PPR"/>
    <property type="match status" value="1"/>
</dbReference>
<comment type="function">
    <text evidence="3">Regulates mitochondrial small subunit maturation by controlling 15S rRNA 5'-end processing. Localizes to the 5' precursor of the 15S rRNA in a position that is subsequently occupied by mS47 in the mature yeast mtSSU. Uses structure and sequence-specific RNA recognition, binding to a single-stranded region of the precursor and specifically recognizing bases -6 to -1. The exchange of Ccm1 for mS47 is coupled to the irreversible removal of precursor rRNA that is accompanied by conformational changes of the mitoribosomal proteins uS5m and mS26. These conformational changes signal completion of 5'-end rRNA processing through protection of the mature 5'-end of the 15S rRNA and stabilization of mS47. The removal of the 5' precursor together with the dissociation of Ccm1 may be catalyzed by the 5'-3' exoribonuclease Pet127. Involved in the specific removal of group I introns in mitochondrial encoded transcripts.</text>
</comment>
<feature type="region of interest" description="Disordered" evidence="6">
    <location>
        <begin position="1"/>
        <end position="36"/>
    </location>
</feature>
<accession>A0AAD5SFX0</accession>
<evidence type="ECO:0000256" key="4">
    <source>
        <dbReference type="ARBA" id="ARBA00044511"/>
    </source>
</evidence>
<organism evidence="7 8">
    <name type="scientific">Rhizophlyctis rosea</name>
    <dbReference type="NCBI Taxonomy" id="64517"/>
    <lineage>
        <taxon>Eukaryota</taxon>
        <taxon>Fungi</taxon>
        <taxon>Fungi incertae sedis</taxon>
        <taxon>Chytridiomycota</taxon>
        <taxon>Chytridiomycota incertae sedis</taxon>
        <taxon>Chytridiomycetes</taxon>
        <taxon>Rhizophlyctidales</taxon>
        <taxon>Rhizophlyctidaceae</taxon>
        <taxon>Rhizophlyctis</taxon>
    </lineage>
</organism>
<comment type="caution">
    <text evidence="7">The sequence shown here is derived from an EMBL/GenBank/DDBJ whole genome shotgun (WGS) entry which is preliminary data.</text>
</comment>
<feature type="non-terminal residue" evidence="7">
    <location>
        <position position="1"/>
    </location>
</feature>
<evidence type="ECO:0000256" key="2">
    <source>
        <dbReference type="ARBA" id="ARBA00022737"/>
    </source>
</evidence>
<dbReference type="PANTHER" id="PTHR47447:SF21">
    <property type="entry name" value="PENTACOTRIPEPTIDE-REPEAT REGION OF PRORP DOMAIN-CONTAINING PROTEIN"/>
    <property type="match status" value="1"/>
</dbReference>
<dbReference type="Proteomes" id="UP001212841">
    <property type="component" value="Unassembled WGS sequence"/>
</dbReference>
<sequence>MEPKKAVHPEDIKIQKELQRQTARMQQRRLGRPDTDGTQRVITDLDLLAVEQLSKSLASAPSTVKSTELLQIFQKRQDQLRHMTPETIWQGFQILRSRKLTARLEMVDWHRLLQHLVGRTPFTTFTPPEDRQRAFAVLKEIKQCGRVPDSYIYASLIRAVKDDMKQIDAVVSYVKSQYQKASASNGLSDISGIRVQKSTLITQSLLVTIAESYLHRADKTTNPSAVIDLYEQAFKYEIKPSAELCIIVLEACKFRKDEVTVNKVHDWIAGRAKQDLMQMTPAVYTALVEGHGVCGHWEAVERLFDRLERSGLDIPAECYRTYIRALAHLNKPHVMTLMHQRMDKKQMTVHDDVYALVARAYAILGRREELVQRVHKRLVYRLDHPDKYNGVIKTGVYKSVVEAYALLGDCEGVKRAWHDWKRARGFESERERKIAEEAREERRKRVEEAEK</sequence>
<evidence type="ECO:0000313" key="7">
    <source>
        <dbReference type="EMBL" id="KAJ3053787.1"/>
    </source>
</evidence>
<evidence type="ECO:0000256" key="5">
    <source>
        <dbReference type="PROSITE-ProRule" id="PRU00708"/>
    </source>
</evidence>
<dbReference type="InterPro" id="IPR011990">
    <property type="entry name" value="TPR-like_helical_dom_sf"/>
</dbReference>
<evidence type="ECO:0000256" key="6">
    <source>
        <dbReference type="SAM" id="MobiDB-lite"/>
    </source>
</evidence>
<dbReference type="PROSITE" id="PS51375">
    <property type="entry name" value="PPR"/>
    <property type="match status" value="1"/>
</dbReference>
<dbReference type="Gene3D" id="1.25.40.10">
    <property type="entry name" value="Tetratricopeptide repeat domain"/>
    <property type="match status" value="1"/>
</dbReference>
<keyword evidence="8" id="KW-1185">Reference proteome</keyword>
<keyword evidence="2" id="KW-0677">Repeat</keyword>
<name>A0AAD5SFX0_9FUNG</name>
<dbReference type="EMBL" id="JADGJD010000179">
    <property type="protein sequence ID" value="KAJ3053787.1"/>
    <property type="molecule type" value="Genomic_DNA"/>
</dbReference>
<gene>
    <name evidence="7" type="ORF">HK097_003352</name>
</gene>
<reference evidence="7" key="1">
    <citation type="submission" date="2020-05" db="EMBL/GenBank/DDBJ databases">
        <title>Phylogenomic resolution of chytrid fungi.</title>
        <authorList>
            <person name="Stajich J.E."/>
            <person name="Amses K."/>
            <person name="Simmons R."/>
            <person name="Seto K."/>
            <person name="Myers J."/>
            <person name="Bonds A."/>
            <person name="Quandt C.A."/>
            <person name="Barry K."/>
            <person name="Liu P."/>
            <person name="Grigoriev I."/>
            <person name="Longcore J.E."/>
            <person name="James T.Y."/>
        </authorList>
    </citation>
    <scope>NUCLEOTIDE SEQUENCE</scope>
    <source>
        <strain evidence="7">JEL0318</strain>
    </source>
</reference>
<comment type="similarity">
    <text evidence="1">Belongs to the CCM1 family.</text>
</comment>
<proteinExistence type="inferred from homology"/>
<evidence type="ECO:0000256" key="1">
    <source>
        <dbReference type="ARBA" id="ARBA00006192"/>
    </source>
</evidence>
<feature type="repeat" description="PPR" evidence="5">
    <location>
        <begin position="280"/>
        <end position="314"/>
    </location>
</feature>
<comment type="subunit">
    <text evidence="4">Binds to mitochondrial small subunit 15S rRNA.</text>
</comment>
<evidence type="ECO:0000256" key="3">
    <source>
        <dbReference type="ARBA" id="ARBA00044493"/>
    </source>
</evidence>
<protein>
    <submittedName>
        <fullName evidence="7">Uncharacterized protein</fullName>
    </submittedName>
</protein>
<feature type="compositionally biased region" description="Basic and acidic residues" evidence="6">
    <location>
        <begin position="1"/>
        <end position="19"/>
    </location>
</feature>